<evidence type="ECO:0008006" key="3">
    <source>
        <dbReference type="Google" id="ProtNLM"/>
    </source>
</evidence>
<accession>A0A194XMN4</accession>
<sequence length="499" mass="58138">MLLAHTRHLTVDRRLDWMSFSKLLSRTRRLESITWLFWEASFPAEVKEVLLKHSPDVKLSVESLSIGHRTDDEDVQNADLNLLKSLVGIPNVHTMKVEINYEHPVAMRWLKDVLLSSRNLETLHLTLPRNQDGRIDWDYDGLGVYDLCIEKGEQLESLKELVYEARQPPWSPKQLIPTSFFNWSKIHHLQLRGHALHYYVKYLHTQDVYFQTLSIEFIVSPGYRHDGNKFLDNFIVKLRGLEKLELATPLDQMPVDKVALHGDTLTSLSIRSIRRSVDPYSFLLMIPPYELDHLNNLKASCPHISSLALDLGIVDFMPYDFLVSLAQFPQLTTLRLYLLFAETGTCYYPNHDLLWPRVNRRLPNVHTDRLTVQHMFLYISMYKVGRRLEQLEVMMGDFPRSMAQITMRPTEPERPNILFKCHKDDDGKVVVEDDVTDDEDPVWDRYFKVQTFEATPGQAWQDNLEETIANEEEAGRVLKAAEDLDPYHDDDDTSLFGDF</sequence>
<protein>
    <recommendedName>
        <fullName evidence="3">F-box domain-containing protein</fullName>
    </recommendedName>
</protein>
<organism evidence="1 2">
    <name type="scientific">Mollisia scopiformis</name>
    <name type="common">Conifer needle endophyte fungus</name>
    <name type="synonym">Phialocephala scopiformis</name>
    <dbReference type="NCBI Taxonomy" id="149040"/>
    <lineage>
        <taxon>Eukaryota</taxon>
        <taxon>Fungi</taxon>
        <taxon>Dikarya</taxon>
        <taxon>Ascomycota</taxon>
        <taxon>Pezizomycotina</taxon>
        <taxon>Leotiomycetes</taxon>
        <taxon>Helotiales</taxon>
        <taxon>Mollisiaceae</taxon>
        <taxon>Mollisia</taxon>
    </lineage>
</organism>
<evidence type="ECO:0000313" key="2">
    <source>
        <dbReference type="Proteomes" id="UP000070700"/>
    </source>
</evidence>
<keyword evidence="2" id="KW-1185">Reference proteome</keyword>
<dbReference type="EMBL" id="KQ947408">
    <property type="protein sequence ID" value="KUJ21391.1"/>
    <property type="molecule type" value="Genomic_DNA"/>
</dbReference>
<proteinExistence type="predicted"/>
<dbReference type="SUPFAM" id="SSF52047">
    <property type="entry name" value="RNI-like"/>
    <property type="match status" value="1"/>
</dbReference>
<name>A0A194XMN4_MOLSC</name>
<dbReference type="GeneID" id="28817210"/>
<dbReference type="Proteomes" id="UP000070700">
    <property type="component" value="Unassembled WGS sequence"/>
</dbReference>
<dbReference type="InParanoid" id="A0A194XMN4"/>
<dbReference type="RefSeq" id="XP_018075746.1">
    <property type="nucleotide sequence ID" value="XM_018207484.1"/>
</dbReference>
<dbReference type="AlphaFoldDB" id="A0A194XMN4"/>
<dbReference type="OrthoDB" id="3945550at2759"/>
<reference evidence="1 2" key="1">
    <citation type="submission" date="2015-10" db="EMBL/GenBank/DDBJ databases">
        <title>Full genome of DAOMC 229536 Phialocephala scopiformis, a fungal endophyte of spruce producing the potent anti-insectan compound rugulosin.</title>
        <authorList>
            <consortium name="DOE Joint Genome Institute"/>
            <person name="Walker A.K."/>
            <person name="Frasz S.L."/>
            <person name="Seifert K.A."/>
            <person name="Miller J.D."/>
            <person name="Mondo S.J."/>
            <person name="Labutti K."/>
            <person name="Lipzen A."/>
            <person name="Dockter R."/>
            <person name="Kennedy M."/>
            <person name="Grigoriev I.V."/>
            <person name="Spatafora J.W."/>
        </authorList>
    </citation>
    <scope>NUCLEOTIDE SEQUENCE [LARGE SCALE GENOMIC DNA]</scope>
    <source>
        <strain evidence="1 2">CBS 120377</strain>
    </source>
</reference>
<dbReference type="KEGG" id="psco:LY89DRAFT_432668"/>
<gene>
    <name evidence="1" type="ORF">LY89DRAFT_432668</name>
</gene>
<evidence type="ECO:0000313" key="1">
    <source>
        <dbReference type="EMBL" id="KUJ21391.1"/>
    </source>
</evidence>